<keyword evidence="1" id="KW-0472">Membrane</keyword>
<feature type="transmembrane region" description="Helical" evidence="1">
    <location>
        <begin position="210"/>
        <end position="228"/>
    </location>
</feature>
<organism evidence="2">
    <name type="scientific">hydrothermal vent metagenome</name>
    <dbReference type="NCBI Taxonomy" id="652676"/>
    <lineage>
        <taxon>unclassified sequences</taxon>
        <taxon>metagenomes</taxon>
        <taxon>ecological metagenomes</taxon>
    </lineage>
</organism>
<dbReference type="NCBIfam" id="TIGR03370">
    <property type="entry name" value="VPLPA-CTERM"/>
    <property type="match status" value="1"/>
</dbReference>
<keyword evidence="1" id="KW-0812">Transmembrane</keyword>
<protein>
    <recommendedName>
        <fullName evidence="3">PEP-CTERM protein-sorting domain-containing protein</fullName>
    </recommendedName>
</protein>
<keyword evidence="1" id="KW-1133">Transmembrane helix</keyword>
<dbReference type="AlphaFoldDB" id="A0A3B0XJX4"/>
<evidence type="ECO:0008006" key="3">
    <source>
        <dbReference type="Google" id="ProtNLM"/>
    </source>
</evidence>
<reference evidence="2" key="1">
    <citation type="submission" date="2018-06" db="EMBL/GenBank/DDBJ databases">
        <authorList>
            <person name="Zhirakovskaya E."/>
        </authorList>
    </citation>
    <scope>NUCLEOTIDE SEQUENCE</scope>
</reference>
<evidence type="ECO:0000313" key="2">
    <source>
        <dbReference type="EMBL" id="VAW68715.1"/>
    </source>
</evidence>
<name>A0A3B0XJX4_9ZZZZ</name>
<accession>A0A3B0XJX4</accession>
<evidence type="ECO:0000256" key="1">
    <source>
        <dbReference type="SAM" id="Phobius"/>
    </source>
</evidence>
<gene>
    <name evidence="2" type="ORF">MNBD_GAMMA09-1860</name>
</gene>
<sequence length="231" mass="23780">MKKIMLACPLAAVLTVGMSVPASAALSSNALLNFLPGVVTSTSSGAQLVNSGSYFGFDFNGDGRVAAAERTAISQNEGLKISQAQRLPGGGTGIENAVIDLWRSFGDTGTHWTSLPANILTDDGAGEVTIDLTGWTANLNGNQNISLGSGAWGGFVDGVAQINCALDCSDGDTYTLDYTATVPPLDPSGKGGLAYLYHLEGRISSVPLPAAVWLFGSGLLGLVGVARWRKT</sequence>
<proteinExistence type="predicted"/>
<dbReference type="EMBL" id="UOFI01000136">
    <property type="protein sequence ID" value="VAW68715.1"/>
    <property type="molecule type" value="Genomic_DNA"/>
</dbReference>
<dbReference type="InterPro" id="IPR022472">
    <property type="entry name" value="VPLPA-CTERM"/>
</dbReference>